<keyword evidence="3" id="KW-1185">Reference proteome</keyword>
<protein>
    <recommendedName>
        <fullName evidence="4">Histone chaperone domain-containing protein</fullName>
    </recommendedName>
</protein>
<name>A0AAV2DGM4_9ROSI</name>
<sequence length="121" mass="13688">MSDSWDENDPNQIGHEDISMETDRDAVASITQDIYHVYDSENDMTSDDPYHEDRAALRSYGKGKRRKVNAMTVVDGEEVDNLEEFEEDETEDDEEEGDDAALQPPHNSHHSPSHQASEAPP</sequence>
<feature type="region of interest" description="Disordered" evidence="1">
    <location>
        <begin position="1"/>
        <end position="24"/>
    </location>
</feature>
<evidence type="ECO:0000256" key="1">
    <source>
        <dbReference type="SAM" id="MobiDB-lite"/>
    </source>
</evidence>
<feature type="region of interest" description="Disordered" evidence="1">
    <location>
        <begin position="61"/>
        <end position="121"/>
    </location>
</feature>
<feature type="compositionally biased region" description="Acidic residues" evidence="1">
    <location>
        <begin position="75"/>
        <end position="99"/>
    </location>
</feature>
<evidence type="ECO:0000313" key="2">
    <source>
        <dbReference type="EMBL" id="CAL1372587.1"/>
    </source>
</evidence>
<dbReference type="Proteomes" id="UP001497516">
    <property type="component" value="Chromosome 2"/>
</dbReference>
<organism evidence="2 3">
    <name type="scientific">Linum trigynum</name>
    <dbReference type="NCBI Taxonomy" id="586398"/>
    <lineage>
        <taxon>Eukaryota</taxon>
        <taxon>Viridiplantae</taxon>
        <taxon>Streptophyta</taxon>
        <taxon>Embryophyta</taxon>
        <taxon>Tracheophyta</taxon>
        <taxon>Spermatophyta</taxon>
        <taxon>Magnoliopsida</taxon>
        <taxon>eudicotyledons</taxon>
        <taxon>Gunneridae</taxon>
        <taxon>Pentapetalae</taxon>
        <taxon>rosids</taxon>
        <taxon>fabids</taxon>
        <taxon>Malpighiales</taxon>
        <taxon>Linaceae</taxon>
        <taxon>Linum</taxon>
    </lineage>
</organism>
<evidence type="ECO:0008006" key="4">
    <source>
        <dbReference type="Google" id="ProtNLM"/>
    </source>
</evidence>
<accession>A0AAV2DGM4</accession>
<reference evidence="2 3" key="1">
    <citation type="submission" date="2024-04" db="EMBL/GenBank/DDBJ databases">
        <authorList>
            <person name="Fracassetti M."/>
        </authorList>
    </citation>
    <scope>NUCLEOTIDE SEQUENCE [LARGE SCALE GENOMIC DNA]</scope>
</reference>
<proteinExistence type="predicted"/>
<dbReference type="AlphaFoldDB" id="A0AAV2DGM4"/>
<gene>
    <name evidence="2" type="ORF">LTRI10_LOCUS14580</name>
</gene>
<feature type="compositionally biased region" description="Basic and acidic residues" evidence="1">
    <location>
        <begin position="14"/>
        <end position="24"/>
    </location>
</feature>
<evidence type="ECO:0000313" key="3">
    <source>
        <dbReference type="Proteomes" id="UP001497516"/>
    </source>
</evidence>
<dbReference type="EMBL" id="OZ034815">
    <property type="protein sequence ID" value="CAL1372587.1"/>
    <property type="molecule type" value="Genomic_DNA"/>
</dbReference>